<dbReference type="Proteomes" id="UP000321405">
    <property type="component" value="Unassembled WGS sequence"/>
</dbReference>
<proteinExistence type="predicted"/>
<protein>
    <recommendedName>
        <fullName evidence="4">Cell division protein FtsL</fullName>
    </recommendedName>
</protein>
<dbReference type="RefSeq" id="WP_186807706.1">
    <property type="nucleotide sequence ID" value="NZ_BJVC01000002.1"/>
</dbReference>
<reference evidence="2 3" key="1">
    <citation type="submission" date="2019-07" db="EMBL/GenBank/DDBJ databases">
        <title>Whole genome shotgun sequence of Swaminathania salitolerans NBRC 104436.</title>
        <authorList>
            <person name="Hosoyama A."/>
            <person name="Uohara A."/>
            <person name="Ohji S."/>
            <person name="Ichikawa N."/>
        </authorList>
    </citation>
    <scope>NUCLEOTIDE SEQUENCE [LARGE SCALE GENOMIC DNA]</scope>
    <source>
        <strain evidence="2 3">NBRC 104436</strain>
    </source>
</reference>
<comment type="caution">
    <text evidence="2">The sequence shown here is derived from an EMBL/GenBank/DDBJ whole genome shotgun (WGS) entry which is preliminary data.</text>
</comment>
<evidence type="ECO:0000313" key="2">
    <source>
        <dbReference type="EMBL" id="GEL02242.1"/>
    </source>
</evidence>
<dbReference type="AlphaFoldDB" id="A0A511BQ95"/>
<dbReference type="EMBL" id="BJVC01000002">
    <property type="protein sequence ID" value="GEL02242.1"/>
    <property type="molecule type" value="Genomic_DNA"/>
</dbReference>
<feature type="compositionally biased region" description="Low complexity" evidence="1">
    <location>
        <begin position="315"/>
        <end position="326"/>
    </location>
</feature>
<keyword evidence="3" id="KW-1185">Reference proteome</keyword>
<name>A0A511BQ95_9PROT</name>
<evidence type="ECO:0000313" key="3">
    <source>
        <dbReference type="Proteomes" id="UP000321405"/>
    </source>
</evidence>
<sequence>MIRPFTVFCALLAGGSGLFLYTKKHETTVLDQNITTVVRKTERVRQQTAMLRTQWALLNQPDRLSTLSTRFLTELRPMAPTQYVRLASLTDVLPPPGSRPALRDPREGLSIAVAKAPRDAVPTREAPAVAPSAIVPSAVVPSAGVVPTQPPALAKNAPGRVTSGNTPSGNQHPGAASSRTHDVAATLARNETPAPEVALRTASAVRPTRSVQRPVPRPGVELARATPHQHVVSDERGQSSHRAHRYDAVVHATTRTASASTGGATDATAVRLATFHGHRPQAMPATAWRPAEHAVSSHVTRPGAVTPHVPARQPAASGSSGSHSALGGYGDALPPPTPLAN</sequence>
<evidence type="ECO:0008006" key="4">
    <source>
        <dbReference type="Google" id="ProtNLM"/>
    </source>
</evidence>
<feature type="compositionally biased region" description="Polar residues" evidence="1">
    <location>
        <begin position="162"/>
        <end position="171"/>
    </location>
</feature>
<evidence type="ECO:0000256" key="1">
    <source>
        <dbReference type="SAM" id="MobiDB-lite"/>
    </source>
</evidence>
<feature type="region of interest" description="Disordered" evidence="1">
    <location>
        <begin position="150"/>
        <end position="215"/>
    </location>
</feature>
<feature type="region of interest" description="Disordered" evidence="1">
    <location>
        <begin position="291"/>
        <end position="341"/>
    </location>
</feature>
<organism evidence="2 3">
    <name type="scientific">Swaminathania salitolerans</name>
    <dbReference type="NCBI Taxonomy" id="182838"/>
    <lineage>
        <taxon>Bacteria</taxon>
        <taxon>Pseudomonadati</taxon>
        <taxon>Pseudomonadota</taxon>
        <taxon>Alphaproteobacteria</taxon>
        <taxon>Acetobacterales</taxon>
        <taxon>Acetobacteraceae</taxon>
        <taxon>Swaminathania</taxon>
    </lineage>
</organism>
<accession>A0A511BQ95</accession>
<gene>
    <name evidence="2" type="ORF">SSA02_14050</name>
</gene>